<dbReference type="Proteomes" id="UP000231912">
    <property type="component" value="Unassembled WGS sequence"/>
</dbReference>
<comment type="caution">
    <text evidence="1">The sequence shown here is derived from an EMBL/GenBank/DDBJ whole genome shotgun (WGS) entry which is preliminary data.</text>
</comment>
<sequence length="127" mass="15350">MKNYFLDNSAIQFLNEKLKLPSTGREQDWEFELSNASRIHEFLVFYIKNSLTKEQKRALVALLLSTYEDYLQENADIDSSIWKDLELILRSEPEIFREIIDYWSVWGEVEEDNFFILTKRIRNIEYK</sequence>
<proteinExistence type="predicted"/>
<name>A0A2M9Z898_9LEPT</name>
<evidence type="ECO:0000313" key="2">
    <source>
        <dbReference type="Proteomes" id="UP000231912"/>
    </source>
</evidence>
<gene>
    <name evidence="1" type="ORF">CH371_17895</name>
</gene>
<accession>A0A2M9Z898</accession>
<organism evidence="1 2">
    <name type="scientific">Leptospira wolffii</name>
    <dbReference type="NCBI Taxonomy" id="409998"/>
    <lineage>
        <taxon>Bacteria</taxon>
        <taxon>Pseudomonadati</taxon>
        <taxon>Spirochaetota</taxon>
        <taxon>Spirochaetia</taxon>
        <taxon>Leptospirales</taxon>
        <taxon>Leptospiraceae</taxon>
        <taxon>Leptospira</taxon>
    </lineage>
</organism>
<reference evidence="1 2" key="1">
    <citation type="submission" date="2017-07" db="EMBL/GenBank/DDBJ databases">
        <title>Leptospira spp. isolated from tropical soils.</title>
        <authorList>
            <person name="Thibeaux R."/>
            <person name="Iraola G."/>
            <person name="Ferres I."/>
            <person name="Bierque E."/>
            <person name="Girault D."/>
            <person name="Soupe-Gilbert M.-E."/>
            <person name="Picardeau M."/>
            <person name="Goarant C."/>
        </authorList>
    </citation>
    <scope>NUCLEOTIDE SEQUENCE [LARGE SCALE GENOMIC DNA]</scope>
    <source>
        <strain evidence="1 2">FH2-C-A2</strain>
    </source>
</reference>
<dbReference type="RefSeq" id="WP_100760071.1">
    <property type="nucleotide sequence ID" value="NZ_NPDT01000009.1"/>
</dbReference>
<dbReference type="AlphaFoldDB" id="A0A2M9Z898"/>
<protein>
    <submittedName>
        <fullName evidence="1">Uncharacterized protein</fullName>
    </submittedName>
</protein>
<evidence type="ECO:0000313" key="1">
    <source>
        <dbReference type="EMBL" id="PJZ64640.1"/>
    </source>
</evidence>
<dbReference type="EMBL" id="NPDT01000009">
    <property type="protein sequence ID" value="PJZ64640.1"/>
    <property type="molecule type" value="Genomic_DNA"/>
</dbReference>